<dbReference type="EMBL" id="JADIMA010000058">
    <property type="protein sequence ID" value="MBO8473160.1"/>
    <property type="molecule type" value="Genomic_DNA"/>
</dbReference>
<protein>
    <recommendedName>
        <fullName evidence="4">WG repeat-containing protein</fullName>
    </recommendedName>
</protein>
<feature type="signal peptide" evidence="1">
    <location>
        <begin position="1"/>
        <end position="22"/>
    </location>
</feature>
<evidence type="ECO:0000313" key="3">
    <source>
        <dbReference type="Proteomes" id="UP000823604"/>
    </source>
</evidence>
<name>A0A9D9IJ63_9BACT</name>
<evidence type="ECO:0008006" key="4">
    <source>
        <dbReference type="Google" id="ProtNLM"/>
    </source>
</evidence>
<accession>A0A9D9IJ63</accession>
<proteinExistence type="predicted"/>
<gene>
    <name evidence="2" type="ORF">IAB81_05970</name>
</gene>
<comment type="caution">
    <text evidence="2">The sequence shown here is derived from an EMBL/GenBank/DDBJ whole genome shotgun (WGS) entry which is preliminary data.</text>
</comment>
<evidence type="ECO:0000313" key="2">
    <source>
        <dbReference type="EMBL" id="MBO8473160.1"/>
    </source>
</evidence>
<reference evidence="2" key="2">
    <citation type="journal article" date="2021" name="PeerJ">
        <title>Extensive microbial diversity within the chicken gut microbiome revealed by metagenomics and culture.</title>
        <authorList>
            <person name="Gilroy R."/>
            <person name="Ravi A."/>
            <person name="Getino M."/>
            <person name="Pursley I."/>
            <person name="Horton D.L."/>
            <person name="Alikhan N.F."/>
            <person name="Baker D."/>
            <person name="Gharbi K."/>
            <person name="Hall N."/>
            <person name="Watson M."/>
            <person name="Adriaenssens E.M."/>
            <person name="Foster-Nyarko E."/>
            <person name="Jarju S."/>
            <person name="Secka A."/>
            <person name="Antonio M."/>
            <person name="Oren A."/>
            <person name="Chaudhuri R.R."/>
            <person name="La Ragione R."/>
            <person name="Hildebrand F."/>
            <person name="Pallen M.J."/>
        </authorList>
    </citation>
    <scope>NUCLEOTIDE SEQUENCE</scope>
    <source>
        <strain evidence="2">B1-8020</strain>
    </source>
</reference>
<reference evidence="2" key="1">
    <citation type="submission" date="2020-10" db="EMBL/GenBank/DDBJ databases">
        <authorList>
            <person name="Gilroy R."/>
        </authorList>
    </citation>
    <scope>NUCLEOTIDE SEQUENCE</scope>
    <source>
        <strain evidence="2">B1-8020</strain>
    </source>
</reference>
<keyword evidence="1" id="KW-0732">Signal</keyword>
<feature type="chain" id="PRO_5039424909" description="WG repeat-containing protein" evidence="1">
    <location>
        <begin position="23"/>
        <end position="202"/>
    </location>
</feature>
<organism evidence="2 3">
    <name type="scientific">Candidatus Merdivivens pullicola</name>
    <dbReference type="NCBI Taxonomy" id="2840872"/>
    <lineage>
        <taxon>Bacteria</taxon>
        <taxon>Pseudomonadati</taxon>
        <taxon>Bacteroidota</taxon>
        <taxon>Bacteroidia</taxon>
        <taxon>Bacteroidales</taxon>
        <taxon>Muribaculaceae</taxon>
        <taxon>Muribaculaceae incertae sedis</taxon>
        <taxon>Candidatus Merdivivens</taxon>
    </lineage>
</organism>
<sequence length="202" mass="23054">MKKFRTIIITCLAMFWPISMFAQDISEQVNIKEYDFSGFNVNGLEIGDYNKLYSEQDIIDAFGQPYSISFDPGLGYLYDFGEDISEDKTDTQGILKNGRIHTVGLSFLRGYFNDDSCGPIPAIDIWDRNSCIVNGFIRVGDNVDKIKQMGGHCIEYDYGDSSRFAGELIWCPSGWGNADWIVCPKFYFDSNRKIVLISIWVY</sequence>
<dbReference type="Proteomes" id="UP000823604">
    <property type="component" value="Unassembled WGS sequence"/>
</dbReference>
<evidence type="ECO:0000256" key="1">
    <source>
        <dbReference type="SAM" id="SignalP"/>
    </source>
</evidence>
<dbReference type="AlphaFoldDB" id="A0A9D9IJ63"/>